<organism evidence="5 6">
    <name type="scientific">Acinetobacter lwoffii NCTC 5866 = CIP 64.10 = NIPH 512</name>
    <dbReference type="NCBI Taxonomy" id="981327"/>
    <lineage>
        <taxon>Bacteria</taxon>
        <taxon>Pseudomonadati</taxon>
        <taxon>Pseudomonadota</taxon>
        <taxon>Gammaproteobacteria</taxon>
        <taxon>Moraxellales</taxon>
        <taxon>Moraxellaceae</taxon>
        <taxon>Acinetobacter</taxon>
    </lineage>
</organism>
<comment type="caution">
    <text evidence="5">The sequence shown here is derived from an EMBL/GenBank/DDBJ whole genome shotgun (WGS) entry which is preliminary data.</text>
</comment>
<keyword evidence="2" id="KW-0808">Transferase</keyword>
<dbReference type="SUPFAM" id="SSF53756">
    <property type="entry name" value="UDP-Glycosyltransferase/glycogen phosphorylase"/>
    <property type="match status" value="1"/>
</dbReference>
<dbReference type="EMBL" id="AYHO01000005">
    <property type="protein sequence ID" value="ESJ94576.1"/>
    <property type="molecule type" value="Genomic_DNA"/>
</dbReference>
<keyword evidence="6" id="KW-1185">Reference proteome</keyword>
<dbReference type="InterPro" id="IPR001296">
    <property type="entry name" value="Glyco_trans_1"/>
</dbReference>
<sequence>MNLLILVPEIRPCGPINVVLSLVESNFFKKSKMCVWVVEIRASDETEYKKNFKNVIGDNVISLSGVNLKSYFNFQKILRENAIDVVHSHGFYPDSFLAFSSIKGLLKVSTSHNIIHEDYFFTFGRKGSFFSHFHYFLLRNFFDKVVGCSNRVYQNLINNNLGTESTLRIYNGININKFLKISKFEKKRRRVELNLLDNQIVYIYSGSLWPMKKVPELIDIFKEKLQIDPNSFLLILGDGPDEKLCKQKIEGEDNIKMVGKVPNPEFYLQLADIALSNSSSEGFPLAILEAISCGCFVYLSDIEPHREIMSLFPYSTAPIKNILESGMKFSEINGAQVDLISDEKMAEQYFNVYNYKRNK</sequence>
<evidence type="ECO:0008006" key="7">
    <source>
        <dbReference type="Google" id="ProtNLM"/>
    </source>
</evidence>
<dbReference type="Pfam" id="PF00534">
    <property type="entry name" value="Glycos_transf_1"/>
    <property type="match status" value="1"/>
</dbReference>
<evidence type="ECO:0000259" key="4">
    <source>
        <dbReference type="Pfam" id="PF13439"/>
    </source>
</evidence>
<protein>
    <recommendedName>
        <fullName evidence="7">Glycosyl transferase family 1 domain-containing protein</fullName>
    </recommendedName>
</protein>
<dbReference type="Pfam" id="PF13439">
    <property type="entry name" value="Glyco_transf_4"/>
    <property type="match status" value="1"/>
</dbReference>
<dbReference type="RefSeq" id="WP_004647636.1">
    <property type="nucleotide sequence ID" value="NZ_KI530565.1"/>
</dbReference>
<evidence type="ECO:0000313" key="6">
    <source>
        <dbReference type="Proteomes" id="UP000018465"/>
    </source>
</evidence>
<reference evidence="5 6" key="1">
    <citation type="submission" date="2013-10" db="EMBL/GenBank/DDBJ databases">
        <title>The Genome Sequence of Acinetobacter lwoffii NIPH 512.</title>
        <authorList>
            <consortium name="The Broad Institute Genomics Platform"/>
            <consortium name="The Broad Institute Genome Sequencing Center for Infectious Disease"/>
            <person name="Cerqueira G."/>
            <person name="Feldgarden M."/>
            <person name="Courvalin P."/>
            <person name="Grillot-Courvalin C."/>
            <person name="Clermont D."/>
            <person name="Rocha E."/>
            <person name="Yoon E.-J."/>
            <person name="Nemec A."/>
            <person name="Young S.K."/>
            <person name="Zeng Q."/>
            <person name="Gargeya S."/>
            <person name="Fitzgerald M."/>
            <person name="Abouelleil A."/>
            <person name="Alvarado L."/>
            <person name="Berlin A.M."/>
            <person name="Chapman S.B."/>
            <person name="Gainer-Dewar J."/>
            <person name="Goldberg J."/>
            <person name="Gnerre S."/>
            <person name="Griggs A."/>
            <person name="Gujja S."/>
            <person name="Hansen M."/>
            <person name="Howarth C."/>
            <person name="Imamovic A."/>
            <person name="Ireland A."/>
            <person name="Larimer J."/>
            <person name="McCowan C."/>
            <person name="Murphy C."/>
            <person name="Pearson M."/>
            <person name="Poon T.W."/>
            <person name="Priest M."/>
            <person name="Roberts A."/>
            <person name="Saif S."/>
            <person name="Shea T."/>
            <person name="Sykes S."/>
            <person name="Wortman J."/>
            <person name="Nusbaum C."/>
            <person name="Birren B."/>
        </authorList>
    </citation>
    <scope>NUCLEOTIDE SEQUENCE [LARGE SCALE GENOMIC DNA]</scope>
    <source>
        <strain evidence="5 6">NIPH 512</strain>
    </source>
</reference>
<keyword evidence="1" id="KW-0328">Glycosyltransferase</keyword>
<dbReference type="PANTHER" id="PTHR12526:SF629">
    <property type="entry name" value="TEICHURONIC ACID BIOSYNTHESIS GLYCOSYLTRANSFERASE TUAH-RELATED"/>
    <property type="match status" value="1"/>
</dbReference>
<evidence type="ECO:0000259" key="3">
    <source>
        <dbReference type="Pfam" id="PF00534"/>
    </source>
</evidence>
<dbReference type="InterPro" id="IPR028098">
    <property type="entry name" value="Glyco_trans_4-like_N"/>
</dbReference>
<evidence type="ECO:0000313" key="5">
    <source>
        <dbReference type="EMBL" id="ESJ94576.1"/>
    </source>
</evidence>
<dbReference type="PANTHER" id="PTHR12526">
    <property type="entry name" value="GLYCOSYLTRANSFERASE"/>
    <property type="match status" value="1"/>
</dbReference>
<dbReference type="CDD" id="cd03801">
    <property type="entry name" value="GT4_PimA-like"/>
    <property type="match status" value="1"/>
</dbReference>
<dbReference type="Gene3D" id="3.40.50.2000">
    <property type="entry name" value="Glycogen Phosphorylase B"/>
    <property type="match status" value="2"/>
</dbReference>
<feature type="domain" description="Glycosyl transferase family 1" evidence="3">
    <location>
        <begin position="187"/>
        <end position="309"/>
    </location>
</feature>
<name>A0ABP2ZBD5_ACILW</name>
<evidence type="ECO:0000256" key="2">
    <source>
        <dbReference type="ARBA" id="ARBA00022679"/>
    </source>
</evidence>
<feature type="domain" description="Glycosyltransferase subfamily 4-like N-terminal" evidence="4">
    <location>
        <begin position="65"/>
        <end position="176"/>
    </location>
</feature>
<evidence type="ECO:0000256" key="1">
    <source>
        <dbReference type="ARBA" id="ARBA00022676"/>
    </source>
</evidence>
<proteinExistence type="predicted"/>
<dbReference type="Proteomes" id="UP000018465">
    <property type="component" value="Unassembled WGS sequence"/>
</dbReference>
<accession>A0ABP2ZBD5</accession>
<gene>
    <name evidence="5" type="ORF">P800_02669</name>
</gene>